<name>A0A3G1B148_9ARCH</name>
<dbReference type="STRING" id="1603555.SU86_001650"/>
<gene>
    <name evidence="1" type="ORF">SU86_001650</name>
</gene>
<dbReference type="OrthoDB" id="10277at2157"/>
<organism evidence="1 2">
    <name type="scientific">Candidatus Nitrosotenuis cloacae</name>
    <dbReference type="NCBI Taxonomy" id="1603555"/>
    <lineage>
        <taxon>Archaea</taxon>
        <taxon>Nitrososphaerota</taxon>
        <taxon>Candidatus Nitrosotenuis</taxon>
    </lineage>
</organism>
<dbReference type="GeneID" id="24875085"/>
<dbReference type="EMBL" id="CP011097">
    <property type="protein sequence ID" value="AJZ75304.1"/>
    <property type="molecule type" value="Genomic_DNA"/>
</dbReference>
<keyword evidence="2" id="KW-1185">Reference proteome</keyword>
<sequence length="124" mass="14439">MEKTPYQIQTQDYPKLLRYKITKSGFYHMEELITRIYIEEQIPTMHTLVNLGILLRVNMCQTMNMENESMFQDVSSRAKKFGGVEPEYIAECVKSLIGRGLIEANPQYDRGLALQIHHYGLHSI</sequence>
<dbReference type="RefSeq" id="WP_048187791.1">
    <property type="nucleotide sequence ID" value="NZ_CP011097.1"/>
</dbReference>
<evidence type="ECO:0000313" key="1">
    <source>
        <dbReference type="EMBL" id="AJZ75304.1"/>
    </source>
</evidence>
<accession>A0A3G1B148</accession>
<dbReference type="KEGG" id="tah:SU86_001650"/>
<dbReference type="Proteomes" id="UP000266745">
    <property type="component" value="Chromosome"/>
</dbReference>
<proteinExistence type="predicted"/>
<reference evidence="1 2" key="1">
    <citation type="journal article" date="2016" name="Sci. Rep.">
        <title>A novel ammonia-oxidizing archaeon from wastewater treatment plant: Its enrichment, physiological and genomic characteristics.</title>
        <authorList>
            <person name="Li Y."/>
            <person name="Ding K."/>
            <person name="Wen X."/>
            <person name="Zhang B."/>
            <person name="Shen B."/>
            <person name="Yang Y."/>
        </authorList>
    </citation>
    <scope>NUCLEOTIDE SEQUENCE [LARGE SCALE GENOMIC DNA]</scope>
    <source>
        <strain evidence="1 2">SAT1</strain>
    </source>
</reference>
<dbReference type="AlphaFoldDB" id="A0A3G1B148"/>
<protein>
    <submittedName>
        <fullName evidence="1">Uncharacterized protein</fullName>
    </submittedName>
</protein>
<evidence type="ECO:0000313" key="2">
    <source>
        <dbReference type="Proteomes" id="UP000266745"/>
    </source>
</evidence>